<dbReference type="InterPro" id="IPR019138">
    <property type="entry name" value="De-etiolated_protein_1_Det1"/>
</dbReference>
<reference evidence="1" key="1">
    <citation type="submission" date="2020-04" db="EMBL/GenBank/DDBJ databases">
        <authorList>
            <person name="Neveu A P."/>
        </authorList>
    </citation>
    <scope>NUCLEOTIDE SEQUENCE</scope>
    <source>
        <tissue evidence="1">Whole embryo</tissue>
    </source>
</reference>
<gene>
    <name evidence="1" type="primary">Det1-002</name>
</gene>
<organism evidence="1">
    <name type="scientific">Phallusia mammillata</name>
    <dbReference type="NCBI Taxonomy" id="59560"/>
    <lineage>
        <taxon>Eukaryota</taxon>
        <taxon>Metazoa</taxon>
        <taxon>Chordata</taxon>
        <taxon>Tunicata</taxon>
        <taxon>Ascidiacea</taxon>
        <taxon>Phlebobranchia</taxon>
        <taxon>Ascidiidae</taxon>
        <taxon>Phallusia</taxon>
    </lineage>
</organism>
<sequence>MEVPDTTCLESNPSEKKFLSRKVPNQNVAYRLRSRETNVQKCGTIWSETRKFYHCIIPNFTVVGVEKPPFYLRKFSPNGRHFIAFSADQTSVEVYEFQGCHAAEKLLANVSGEVLHDFSGGKRNAQFRQFYQTVKEQLFSTFFVLKHQIPVASEGQNLNRECSLFTDDGRHVLVVSATFIPTDPHPLYHDIFTNNEAMTPHPRYPLEDYTIHSVDMINGVLQCSVDFKCDKIFPSHNQGLYLCKNVLAVLSVQHQTLTIFHVNEGNLIRTHTIGRFCFDDDAIAVSSVQQVQQSACQEITFNSLKHRILTHLYKQAAAEGKESRRRFFQHFSFLEDLRIWRMQLLDEDHVLLKYASSDVVGLRIQEPSAQPSFFVVYNFREATVKSVYENTSLHLLKVFEQHPGLFRYADILRGQLQAACSDVHATQLQQRFKETIINAKYGGHTEAVKRLLSQLPIQSQSHSASPYLDLALFSYDDKWISPVERPKACGDYPIRFYSRQSGLLKFQIRAGMINSGGQSSAHRRLVAFTFHPHEPFAISVQRINSEYVFNFHFRHLPCACR</sequence>
<evidence type="ECO:0000313" key="1">
    <source>
        <dbReference type="EMBL" id="CAB3237485.1"/>
    </source>
</evidence>
<dbReference type="EMBL" id="LR784465">
    <property type="protein sequence ID" value="CAB3237485.1"/>
    <property type="molecule type" value="mRNA"/>
</dbReference>
<dbReference type="GO" id="GO:0031625">
    <property type="term" value="F:ubiquitin protein ligase binding"/>
    <property type="evidence" value="ECO:0007669"/>
    <property type="project" value="TreeGrafter"/>
</dbReference>
<dbReference type="GO" id="GO:1990756">
    <property type="term" value="F:ubiquitin-like ligase-substrate adaptor activity"/>
    <property type="evidence" value="ECO:0007669"/>
    <property type="project" value="TreeGrafter"/>
</dbReference>
<dbReference type="GO" id="GO:0031461">
    <property type="term" value="C:cullin-RING ubiquitin ligase complex"/>
    <property type="evidence" value="ECO:0007669"/>
    <property type="project" value="TreeGrafter"/>
</dbReference>
<accession>A0A6F9DA86</accession>
<dbReference type="GO" id="GO:0016567">
    <property type="term" value="P:protein ubiquitination"/>
    <property type="evidence" value="ECO:0007669"/>
    <property type="project" value="TreeGrafter"/>
</dbReference>
<dbReference type="AlphaFoldDB" id="A0A6F9DA86"/>
<proteinExistence type="evidence at transcript level"/>
<name>A0A6F9DA86_9ASCI</name>
<dbReference type="GO" id="GO:0032436">
    <property type="term" value="P:positive regulation of proteasomal ubiquitin-dependent protein catabolic process"/>
    <property type="evidence" value="ECO:0007669"/>
    <property type="project" value="TreeGrafter"/>
</dbReference>
<dbReference type="PANTHER" id="PTHR13374:SF3">
    <property type="entry name" value="DET1 HOMOLOG"/>
    <property type="match status" value="1"/>
</dbReference>
<protein>
    <submittedName>
        <fullName evidence="1">DET1 homolog</fullName>
    </submittedName>
</protein>
<dbReference type="PANTHER" id="PTHR13374">
    <property type="entry name" value="DET1 HOMOLOG DE-ETIOLATED-1 HOMOLOG"/>
    <property type="match status" value="1"/>
</dbReference>
<dbReference type="Pfam" id="PF09737">
    <property type="entry name" value="Det1"/>
    <property type="match status" value="1"/>
</dbReference>
<dbReference type="GO" id="GO:0005634">
    <property type="term" value="C:nucleus"/>
    <property type="evidence" value="ECO:0007669"/>
    <property type="project" value="TreeGrafter"/>
</dbReference>